<proteinExistence type="predicted"/>
<dbReference type="Pfam" id="PF12836">
    <property type="entry name" value="HHH_3"/>
    <property type="match status" value="1"/>
</dbReference>
<dbReference type="STRING" id="910347.SAMN05421773_101780"/>
<feature type="compositionally biased region" description="Basic and acidic residues" evidence="1">
    <location>
        <begin position="1"/>
        <end position="16"/>
    </location>
</feature>
<reference evidence="3 4" key="1">
    <citation type="submission" date="2016-10" db="EMBL/GenBank/DDBJ databases">
        <authorList>
            <person name="de Groot N.N."/>
        </authorList>
    </citation>
    <scope>NUCLEOTIDE SEQUENCE [LARGE SCALE GENOMIC DNA]</scope>
    <source>
        <strain evidence="3 4">CGMCC 4.5739</strain>
    </source>
</reference>
<gene>
    <name evidence="3" type="ORF">SAMN05421773_101780</name>
</gene>
<feature type="domain" description="Helix-hairpin-helix DNA-binding motif class 1" evidence="2">
    <location>
        <begin position="252"/>
        <end position="271"/>
    </location>
</feature>
<protein>
    <submittedName>
        <fullName evidence="3">Competence protein ComEA</fullName>
    </submittedName>
</protein>
<dbReference type="PANTHER" id="PTHR21180:SF32">
    <property type="entry name" value="ENDONUCLEASE_EXONUCLEASE_PHOSPHATASE FAMILY DOMAIN-CONTAINING PROTEIN 1"/>
    <property type="match status" value="1"/>
</dbReference>
<dbReference type="InterPro" id="IPR010994">
    <property type="entry name" value="RuvA_2-like"/>
</dbReference>
<dbReference type="InterPro" id="IPR003583">
    <property type="entry name" value="Hlx-hairpin-Hlx_DNA-bd_motif"/>
</dbReference>
<dbReference type="AlphaFoldDB" id="A0A1I1FQR0"/>
<accession>A0A1I1FQR0</accession>
<dbReference type="GO" id="GO:0015627">
    <property type="term" value="C:type II protein secretion system complex"/>
    <property type="evidence" value="ECO:0007669"/>
    <property type="project" value="TreeGrafter"/>
</dbReference>
<dbReference type="EMBL" id="FOLM01000001">
    <property type="protein sequence ID" value="SFB99948.1"/>
    <property type="molecule type" value="Genomic_DNA"/>
</dbReference>
<dbReference type="RefSeq" id="WP_093837125.1">
    <property type="nucleotide sequence ID" value="NZ_FOLM01000001.1"/>
</dbReference>
<feature type="region of interest" description="Disordered" evidence="1">
    <location>
        <begin position="94"/>
        <end position="135"/>
    </location>
</feature>
<keyword evidence="4" id="KW-1185">Reference proteome</keyword>
<sequence length="274" mass="27441">MTERAQGGRRDVRERASALLTGPAPAAGPGAGAAGAEDMPSLPWRRRTRLAVLDRLPRWAAPRCGVPPRTLAAVGVVLAIAAGFAVHHYATGRPRAAPPPEAVPVAVSTDGSPSGDGSLSGDGSPSRTGTGEPDGAAETVVVDVAGKVAEPGVITLPAGSRVADALRAAGGVTPGTDTTGLNRARVLTDGEHVVVGAPGPAPAPAGPSAGPAPVALNTATAEELQTLPGIGPVLAATIIAHREEHGRFTAVEQLLEVTGIGDRRLAELRDRVVL</sequence>
<feature type="compositionally biased region" description="Low complexity" evidence="1">
    <location>
        <begin position="103"/>
        <end position="126"/>
    </location>
</feature>
<dbReference type="Gene3D" id="1.10.150.320">
    <property type="entry name" value="Photosystem II 12 kDa extrinsic protein"/>
    <property type="match status" value="1"/>
</dbReference>
<feature type="domain" description="Helix-hairpin-helix DNA-binding motif class 1" evidence="2">
    <location>
        <begin position="222"/>
        <end position="241"/>
    </location>
</feature>
<name>A0A1I1FQR0_9ACTN</name>
<dbReference type="SUPFAM" id="SSF47781">
    <property type="entry name" value="RuvA domain 2-like"/>
    <property type="match status" value="1"/>
</dbReference>
<dbReference type="Proteomes" id="UP000199207">
    <property type="component" value="Unassembled WGS sequence"/>
</dbReference>
<evidence type="ECO:0000313" key="3">
    <source>
        <dbReference type="EMBL" id="SFB99948.1"/>
    </source>
</evidence>
<dbReference type="GO" id="GO:0003677">
    <property type="term" value="F:DNA binding"/>
    <property type="evidence" value="ECO:0007669"/>
    <property type="project" value="InterPro"/>
</dbReference>
<evidence type="ECO:0000256" key="1">
    <source>
        <dbReference type="SAM" id="MobiDB-lite"/>
    </source>
</evidence>
<dbReference type="Gene3D" id="3.10.560.10">
    <property type="entry name" value="Outer membrane lipoprotein wza domain like"/>
    <property type="match status" value="1"/>
</dbReference>
<dbReference type="InterPro" id="IPR051675">
    <property type="entry name" value="Endo/Exo/Phosphatase_dom_1"/>
</dbReference>
<feature type="region of interest" description="Disordered" evidence="1">
    <location>
        <begin position="1"/>
        <end position="40"/>
    </location>
</feature>
<organism evidence="3 4">
    <name type="scientific">Streptomyces aidingensis</name>
    <dbReference type="NCBI Taxonomy" id="910347"/>
    <lineage>
        <taxon>Bacteria</taxon>
        <taxon>Bacillati</taxon>
        <taxon>Actinomycetota</taxon>
        <taxon>Actinomycetes</taxon>
        <taxon>Kitasatosporales</taxon>
        <taxon>Streptomycetaceae</taxon>
        <taxon>Streptomyces</taxon>
    </lineage>
</organism>
<evidence type="ECO:0000313" key="4">
    <source>
        <dbReference type="Proteomes" id="UP000199207"/>
    </source>
</evidence>
<dbReference type="InterPro" id="IPR004509">
    <property type="entry name" value="Competence_ComEA_HhH"/>
</dbReference>
<dbReference type="InterPro" id="IPR019554">
    <property type="entry name" value="Soluble_ligand-bd"/>
</dbReference>
<dbReference type="GO" id="GO:0015628">
    <property type="term" value="P:protein secretion by the type II secretion system"/>
    <property type="evidence" value="ECO:0007669"/>
    <property type="project" value="TreeGrafter"/>
</dbReference>
<dbReference type="SMART" id="SM00278">
    <property type="entry name" value="HhH1"/>
    <property type="match status" value="2"/>
</dbReference>
<evidence type="ECO:0000259" key="2">
    <source>
        <dbReference type="SMART" id="SM00278"/>
    </source>
</evidence>
<dbReference type="NCBIfam" id="TIGR00426">
    <property type="entry name" value="competence protein ComEA helix-hairpin-helix repeat region"/>
    <property type="match status" value="1"/>
</dbReference>
<dbReference type="Pfam" id="PF10531">
    <property type="entry name" value="SLBB"/>
    <property type="match status" value="1"/>
</dbReference>
<dbReference type="PANTHER" id="PTHR21180">
    <property type="entry name" value="ENDONUCLEASE/EXONUCLEASE/PHOSPHATASE FAMILY DOMAIN-CONTAINING PROTEIN 1"/>
    <property type="match status" value="1"/>
</dbReference>
<dbReference type="OrthoDB" id="9758724at2"/>
<dbReference type="GO" id="GO:0006281">
    <property type="term" value="P:DNA repair"/>
    <property type="evidence" value="ECO:0007669"/>
    <property type="project" value="InterPro"/>
</dbReference>